<dbReference type="Pfam" id="PF00502">
    <property type="entry name" value="Phycobilisome"/>
    <property type="match status" value="1"/>
</dbReference>
<dbReference type="CDD" id="cd08919">
    <property type="entry name" value="PBP-like"/>
    <property type="match status" value="1"/>
</dbReference>
<dbReference type="InterPro" id="IPR012128">
    <property type="entry name" value="Phycobilisome_asu/bsu"/>
</dbReference>
<evidence type="ECO:0000256" key="1">
    <source>
        <dbReference type="ARBA" id="ARBA00008182"/>
    </source>
</evidence>
<reference evidence="4 5" key="1">
    <citation type="journal article" date="2008" name="Proc. Natl. Acad. Sci. U.S.A.">
        <title>The genome of Cyanothece 51142, a unicellular diazotrophic cyanobacterium important in the marine nitrogen cycle.</title>
        <authorList>
            <person name="Welsh E.A."/>
            <person name="Liberton M."/>
            <person name="Stoeckel J."/>
            <person name="Loh T."/>
            <person name="Elvitigala T."/>
            <person name="Wang C."/>
            <person name="Wollam A."/>
            <person name="Fulton R.S."/>
            <person name="Clifton S.W."/>
            <person name="Jacobs J.M."/>
            <person name="Aurora R."/>
            <person name="Ghosh B.K."/>
            <person name="Sherman L.A."/>
            <person name="Smith R.D."/>
            <person name="Wilson R.K."/>
            <person name="Pakrasi H.B."/>
        </authorList>
    </citation>
    <scope>NUCLEOTIDE SEQUENCE [LARGE SCALE GENOMIC DNA]</scope>
    <source>
        <strain evidence="5">ATCC 51142 / BH68</strain>
    </source>
</reference>
<comment type="similarity">
    <text evidence="1">Belongs to the phycobiliprotein family.</text>
</comment>
<dbReference type="Gene3D" id="1.10.490.20">
    <property type="entry name" value="Phycocyanins"/>
    <property type="match status" value="1"/>
</dbReference>
<dbReference type="GO" id="GO:0030089">
    <property type="term" value="C:phycobilisome"/>
    <property type="evidence" value="ECO:0007669"/>
    <property type="project" value="InterPro"/>
</dbReference>
<proteinExistence type="inferred from homology"/>
<keyword evidence="2" id="KW-0157">Chromophore</keyword>
<dbReference type="InterPro" id="IPR038719">
    <property type="entry name" value="Phycobilisome_asu/bsu_sf"/>
</dbReference>
<dbReference type="STRING" id="43989.cce_2107"/>
<organism evidence="4 5">
    <name type="scientific">Crocosphaera subtropica (strain ATCC 51142 / BH68)</name>
    <name type="common">Cyanothece sp. (strain ATCC 51142)</name>
    <dbReference type="NCBI Taxonomy" id="43989"/>
    <lineage>
        <taxon>Bacteria</taxon>
        <taxon>Bacillati</taxon>
        <taxon>Cyanobacteriota</taxon>
        <taxon>Cyanophyceae</taxon>
        <taxon>Oscillatoriophycideae</taxon>
        <taxon>Chroococcales</taxon>
        <taxon>Aphanothecaceae</taxon>
        <taxon>Crocosphaera</taxon>
        <taxon>Crocosphaera subtropica</taxon>
    </lineage>
</organism>
<evidence type="ECO:0000256" key="3">
    <source>
        <dbReference type="ARBA" id="ARBA00023307"/>
    </source>
</evidence>
<keyword evidence="3" id="KW-0089">Bile pigment</keyword>
<dbReference type="HOGENOM" id="CLU_137322_0_0_3"/>
<accession>B1WNM8</accession>
<dbReference type="KEGG" id="cyt:cce_2107"/>
<dbReference type="EMBL" id="CP000806">
    <property type="protein sequence ID" value="ACB51457.1"/>
    <property type="molecule type" value="Genomic_DNA"/>
</dbReference>
<keyword evidence="5" id="KW-1185">Reference proteome</keyword>
<evidence type="ECO:0008006" key="6">
    <source>
        <dbReference type="Google" id="ProtNLM"/>
    </source>
</evidence>
<dbReference type="AlphaFoldDB" id="B1WNM8"/>
<protein>
    <recommendedName>
        <fullName evidence="6">Phycobilisome protein</fullName>
    </recommendedName>
</protein>
<evidence type="ECO:0000256" key="2">
    <source>
        <dbReference type="ARBA" id="ARBA00022991"/>
    </source>
</evidence>
<evidence type="ECO:0000313" key="4">
    <source>
        <dbReference type="EMBL" id="ACB51457.1"/>
    </source>
</evidence>
<dbReference type="SUPFAM" id="SSF46458">
    <property type="entry name" value="Globin-like"/>
    <property type="match status" value="1"/>
</dbReference>
<sequence length="163" mass="19062">MYRGITMLTQFSKLSLDTDGRYATDTELQFIEDYLESVDVRISTYEKIKANEEAILQEVDAKMHELNKDNCLYKMDEHGQDICRRDRKQAIKYTSAAMVINDLDRLRDGLLIWLQTIVRAVGYERFVRTHYPIIQEVIKQYLTPEEAKFILPAFQLDCTILGA</sequence>
<name>B1WNM8_CROS5</name>
<dbReference type="InterPro" id="IPR009050">
    <property type="entry name" value="Globin-like_sf"/>
</dbReference>
<dbReference type="eggNOG" id="ENOG5032RRI">
    <property type="taxonomic scope" value="Bacteria"/>
</dbReference>
<evidence type="ECO:0000313" key="5">
    <source>
        <dbReference type="Proteomes" id="UP000001203"/>
    </source>
</evidence>
<gene>
    <name evidence="4" type="ordered locus">cce_2107</name>
</gene>
<dbReference type="Proteomes" id="UP000001203">
    <property type="component" value="Chromosome circular"/>
</dbReference>
<dbReference type="GO" id="GO:0015979">
    <property type="term" value="P:photosynthesis"/>
    <property type="evidence" value="ECO:0007669"/>
    <property type="project" value="InterPro"/>
</dbReference>